<dbReference type="RefSeq" id="YP_010058818.1">
    <property type="nucleotide sequence ID" value="NC_054723.1"/>
</dbReference>
<evidence type="ECO:0000313" key="3">
    <source>
        <dbReference type="Proteomes" id="UP000318375"/>
    </source>
</evidence>
<keyword evidence="3" id="KW-1185">Reference proteome</keyword>
<evidence type="ECO:0000313" key="2">
    <source>
        <dbReference type="EMBL" id="QDF18516.1"/>
    </source>
</evidence>
<name>A0A4Y6EIE8_9CAUD</name>
<feature type="region of interest" description="Disordered" evidence="1">
    <location>
        <begin position="1"/>
        <end position="22"/>
    </location>
</feature>
<dbReference type="KEGG" id="vg:64766047"/>
<protein>
    <submittedName>
        <fullName evidence="2">Uncharacterized protein</fullName>
    </submittedName>
</protein>
<dbReference type="GeneID" id="64766047"/>
<dbReference type="Proteomes" id="UP000318375">
    <property type="component" value="Segment"/>
</dbReference>
<feature type="compositionally biased region" description="Basic and acidic residues" evidence="1">
    <location>
        <begin position="149"/>
        <end position="164"/>
    </location>
</feature>
<dbReference type="EMBL" id="MK977695">
    <property type="protein sequence ID" value="QDF18516.1"/>
    <property type="molecule type" value="Genomic_DNA"/>
</dbReference>
<gene>
    <name evidence="2" type="primary">29</name>
    <name evidence="2" type="ORF">SEA_PUPPER_29</name>
</gene>
<reference evidence="2 3" key="1">
    <citation type="submission" date="2019-05" db="EMBL/GenBank/DDBJ databases">
        <authorList>
            <person name="Pope W.H."/>
            <person name="Garlena R.A."/>
            <person name="Russell D.A."/>
            <person name="Jacobs-Sera D."/>
            <person name="Hatfull G.F."/>
        </authorList>
    </citation>
    <scope>NUCLEOTIDE SEQUENCE [LARGE SCALE GENOMIC DNA]</scope>
</reference>
<feature type="region of interest" description="Disordered" evidence="1">
    <location>
        <begin position="115"/>
        <end position="164"/>
    </location>
</feature>
<sequence length="164" mass="18372">MSDETADGLFPEPERVDLPPSPFFTRETVEKVLPEAQPSYPECGACGRETDGDPDYFRCDLCGLAFDSMTMEASYIDDEDEPCNELCTNTWHRPSALREGWTFECSPCALPNDHSSDHWHPCRPKKGPSPSDRQAPAHPDPQDRAQGPGEEHPRDPEQARSDRA</sequence>
<proteinExistence type="predicted"/>
<accession>A0A4Y6EIE8</accession>
<organism evidence="2 3">
    <name type="scientific">Gordonia phage Pupper</name>
    <dbReference type="NCBI Taxonomy" id="2571249"/>
    <lineage>
        <taxon>Viruses</taxon>
        <taxon>Duplodnaviria</taxon>
        <taxon>Heunggongvirae</taxon>
        <taxon>Uroviricota</taxon>
        <taxon>Caudoviricetes</taxon>
        <taxon>Puppervirus</taxon>
        <taxon>Puppervirus Pupper</taxon>
    </lineage>
</organism>
<evidence type="ECO:0000256" key="1">
    <source>
        <dbReference type="SAM" id="MobiDB-lite"/>
    </source>
</evidence>